<sequence>YCRAIRKDPTDLTSEQVKLFKTRALIDIEKYLIHFGKNLADFNLDKPDYNLAGLTSEEINVQYQLFNDEQYLDNKQYLDNELDEILTKVNPEQKHIYDLVIQA</sequence>
<gene>
    <name evidence="1" type="ORF">DERYTH_LOCUS27698</name>
</gene>
<organism evidence="1 2">
    <name type="scientific">Dentiscutata erythropus</name>
    <dbReference type="NCBI Taxonomy" id="1348616"/>
    <lineage>
        <taxon>Eukaryota</taxon>
        <taxon>Fungi</taxon>
        <taxon>Fungi incertae sedis</taxon>
        <taxon>Mucoromycota</taxon>
        <taxon>Glomeromycotina</taxon>
        <taxon>Glomeromycetes</taxon>
        <taxon>Diversisporales</taxon>
        <taxon>Gigasporaceae</taxon>
        <taxon>Dentiscutata</taxon>
    </lineage>
</organism>
<dbReference type="OrthoDB" id="2479577at2759"/>
<accession>A0A9N9PIW4</accession>
<reference evidence="1" key="1">
    <citation type="submission" date="2021-06" db="EMBL/GenBank/DDBJ databases">
        <authorList>
            <person name="Kallberg Y."/>
            <person name="Tangrot J."/>
            <person name="Rosling A."/>
        </authorList>
    </citation>
    <scope>NUCLEOTIDE SEQUENCE</scope>
    <source>
        <strain evidence="1">MA453B</strain>
    </source>
</reference>
<proteinExistence type="predicted"/>
<feature type="non-terminal residue" evidence="1">
    <location>
        <position position="1"/>
    </location>
</feature>
<evidence type="ECO:0000313" key="2">
    <source>
        <dbReference type="Proteomes" id="UP000789405"/>
    </source>
</evidence>
<protein>
    <submittedName>
        <fullName evidence="1">22022_t:CDS:1</fullName>
    </submittedName>
</protein>
<dbReference type="Proteomes" id="UP000789405">
    <property type="component" value="Unassembled WGS sequence"/>
</dbReference>
<dbReference type="AlphaFoldDB" id="A0A9N9PIW4"/>
<dbReference type="EMBL" id="CAJVPY010064829">
    <property type="protein sequence ID" value="CAG8824435.1"/>
    <property type="molecule type" value="Genomic_DNA"/>
</dbReference>
<keyword evidence="2" id="KW-1185">Reference proteome</keyword>
<name>A0A9N9PIW4_9GLOM</name>
<feature type="non-terminal residue" evidence="1">
    <location>
        <position position="103"/>
    </location>
</feature>
<comment type="caution">
    <text evidence="1">The sequence shown here is derived from an EMBL/GenBank/DDBJ whole genome shotgun (WGS) entry which is preliminary data.</text>
</comment>
<evidence type="ECO:0000313" key="1">
    <source>
        <dbReference type="EMBL" id="CAG8824435.1"/>
    </source>
</evidence>